<organism evidence="5 6">
    <name type="scientific">Acrasis kona</name>
    <dbReference type="NCBI Taxonomy" id="1008807"/>
    <lineage>
        <taxon>Eukaryota</taxon>
        <taxon>Discoba</taxon>
        <taxon>Heterolobosea</taxon>
        <taxon>Tetramitia</taxon>
        <taxon>Eutetramitia</taxon>
        <taxon>Acrasidae</taxon>
        <taxon>Acrasis</taxon>
    </lineage>
</organism>
<feature type="transmembrane region" description="Helical" evidence="4">
    <location>
        <begin position="39"/>
        <end position="66"/>
    </location>
</feature>
<feature type="transmembrane region" description="Helical" evidence="4">
    <location>
        <begin position="104"/>
        <end position="133"/>
    </location>
</feature>
<protein>
    <recommendedName>
        <fullName evidence="7">Penicillin amidase</fullName>
    </recommendedName>
</protein>
<keyword evidence="4" id="KW-0812">Transmembrane</keyword>
<dbReference type="InterPro" id="IPR014395">
    <property type="entry name" value="Pen/GL7ACA/AHL_acylase"/>
</dbReference>
<dbReference type="Proteomes" id="UP001431209">
    <property type="component" value="Unassembled WGS sequence"/>
</dbReference>
<keyword evidence="6" id="KW-1185">Reference proteome</keyword>
<dbReference type="Gene3D" id="3.60.20.10">
    <property type="entry name" value="Glutamine Phosphoribosylpyrophosphate, subunit 1, domain 1"/>
    <property type="match status" value="1"/>
</dbReference>
<evidence type="ECO:0000313" key="5">
    <source>
        <dbReference type="EMBL" id="KAL0477665.1"/>
    </source>
</evidence>
<keyword evidence="4" id="KW-1133">Transmembrane helix</keyword>
<keyword evidence="2" id="KW-0378">Hydrolase</keyword>
<sequence length="946" mass="106681">MLGDKLSLVSTTLLSGVTVGYSIFYVSTFIYLLCALINIIALCSLLGMYFAFTGIVSLLCILFLIYRINTLRASVRPVDNQGEYYPIGHNTQLIKWEKTLELRLNIATALSLVFIGVVAVVQLTFTIFTSVILTKSTPQYSGSFYGLTTRLSTPNTPPIIERDVNNVIHVTAQNDHDLFFAQGFAMAQERIFQMDLQRRLVKGELAEVVGNAGLNSDRFWRTLNLKQSLVNDTANLQQPTRQALQAFTDGINGYLDTTTTLTIEFWLLNYTPAPFTIADILANIKLLAWTLDGNLNAEFDRYQLLLNGADINRVSTLFPPYSPSAPTTINTQNRKLLSTFNKEKTHYYQPTPEEIAAGPYKQGDRSTLNRWLPASSESYKAVQASNDWVIGGRLTDTGLPYLACDTHLSLTAVGPFVLMHLRVDESGQFNGTANQYQVDSIGAALVGAPTIIIGRNTNGVSWGLTNVGADTKDCFVLEEANNGTSYVLKDKTQVNYTFRKEIIKVKNSEDNIIVIKESSYGPVINDIMYPPGRKPLALRWLGASYQGIDDTVGSFIKMLRVSNYDQFKEAFRYYVGPAQNIVYADPSGTIGYLLPGRLPVRSGGYDGTYSVPGDGTYDWIGYVDYYNMPFMSLTSEQQSSVQQPYIVSSNNKASPTGDFPAIDTNLVDWLVDDYRVTRILNMIEQKRSSNLTLRHMQDFQLDVQSEIFNRHKDVIQNFAAFSDSKVDYWRMALSKWDGYCGNNKETTVFEEWLWNLGLLAGNEFFNNTRSDVEYRFVSARYVFKVYYDERNTNVTDVDCKPYGSCSNFVRQMFEKSVNKLLGHFRDVPTWGQTVHYTSFDHPLFKDVVGLSCVSCRRSYTKGASQTVNVATPRRDDINYASDFGPAYRQLIDIKNPENSLFILPMGQSGNMLYSGYDNYLSSWTNGVYIPMQMRGYKTRYHSVFAK</sequence>
<dbReference type="EMBL" id="JAOPGA020000208">
    <property type="protein sequence ID" value="KAL0477665.1"/>
    <property type="molecule type" value="Genomic_DNA"/>
</dbReference>
<dbReference type="InterPro" id="IPR029055">
    <property type="entry name" value="Ntn_hydrolases_N"/>
</dbReference>
<dbReference type="PANTHER" id="PTHR34218:SF4">
    <property type="entry name" value="ACYL-HOMOSERINE LACTONE ACYLASE QUIP"/>
    <property type="match status" value="1"/>
</dbReference>
<keyword evidence="4" id="KW-0472">Membrane</keyword>
<name>A0AAW2YK75_9EUKA</name>
<dbReference type="InterPro" id="IPR023343">
    <property type="entry name" value="Penicillin_amidase_dom1"/>
</dbReference>
<evidence type="ECO:0000256" key="2">
    <source>
        <dbReference type="ARBA" id="ARBA00022801"/>
    </source>
</evidence>
<comment type="caution">
    <text evidence="5">The sequence shown here is derived from an EMBL/GenBank/DDBJ whole genome shotgun (WGS) entry which is preliminary data.</text>
</comment>
<evidence type="ECO:0000256" key="4">
    <source>
        <dbReference type="SAM" id="Phobius"/>
    </source>
</evidence>
<dbReference type="AlphaFoldDB" id="A0AAW2YK75"/>
<dbReference type="SUPFAM" id="SSF56235">
    <property type="entry name" value="N-terminal nucleophile aminohydrolases (Ntn hydrolases)"/>
    <property type="match status" value="1"/>
</dbReference>
<dbReference type="GO" id="GO:0017000">
    <property type="term" value="P:antibiotic biosynthetic process"/>
    <property type="evidence" value="ECO:0007669"/>
    <property type="project" value="InterPro"/>
</dbReference>
<feature type="transmembrane region" description="Helical" evidence="4">
    <location>
        <begin position="12"/>
        <end position="33"/>
    </location>
</feature>
<reference evidence="5 6" key="1">
    <citation type="submission" date="2024-03" db="EMBL/GenBank/DDBJ databases">
        <title>The Acrasis kona genome and developmental transcriptomes reveal deep origins of eukaryotic multicellular pathways.</title>
        <authorList>
            <person name="Sheikh S."/>
            <person name="Fu C.-J."/>
            <person name="Brown M.W."/>
            <person name="Baldauf S.L."/>
        </authorList>
    </citation>
    <scope>NUCLEOTIDE SEQUENCE [LARGE SCALE GENOMIC DNA]</scope>
    <source>
        <strain evidence="5 6">ATCC MYA-3509</strain>
    </source>
</reference>
<dbReference type="GO" id="GO:0016811">
    <property type="term" value="F:hydrolase activity, acting on carbon-nitrogen (but not peptide) bonds, in linear amides"/>
    <property type="evidence" value="ECO:0007669"/>
    <property type="project" value="InterPro"/>
</dbReference>
<dbReference type="InterPro" id="IPR043147">
    <property type="entry name" value="Penicillin_amidase_A-knob"/>
</dbReference>
<gene>
    <name evidence="5" type="ORF">AKO1_015513</name>
</gene>
<dbReference type="Gene3D" id="1.10.439.10">
    <property type="entry name" value="Penicillin Amidohydrolase, domain 1"/>
    <property type="match status" value="1"/>
</dbReference>
<evidence type="ECO:0000256" key="1">
    <source>
        <dbReference type="ARBA" id="ARBA00006586"/>
    </source>
</evidence>
<comment type="similarity">
    <text evidence="1">Belongs to the peptidase S45 family.</text>
</comment>
<proteinExistence type="inferred from homology"/>
<dbReference type="InterPro" id="IPR043146">
    <property type="entry name" value="Penicillin_amidase_N_B-knob"/>
</dbReference>
<accession>A0AAW2YK75</accession>
<dbReference type="InterPro" id="IPR002692">
    <property type="entry name" value="S45"/>
</dbReference>
<dbReference type="Pfam" id="PF01804">
    <property type="entry name" value="Penicil_amidase"/>
    <property type="match status" value="1"/>
</dbReference>
<dbReference type="Gene3D" id="2.30.120.10">
    <property type="match status" value="1"/>
</dbReference>
<dbReference type="PANTHER" id="PTHR34218">
    <property type="entry name" value="PEPTIDASE S45 PENICILLIN AMIDASE"/>
    <property type="match status" value="1"/>
</dbReference>
<keyword evidence="3" id="KW-0865">Zymogen</keyword>
<dbReference type="Gene3D" id="1.10.1400.10">
    <property type="match status" value="1"/>
</dbReference>
<evidence type="ECO:0008006" key="7">
    <source>
        <dbReference type="Google" id="ProtNLM"/>
    </source>
</evidence>
<evidence type="ECO:0000256" key="3">
    <source>
        <dbReference type="ARBA" id="ARBA00023145"/>
    </source>
</evidence>
<dbReference type="PIRSF" id="PIRSF001227">
    <property type="entry name" value="Pen_acylase"/>
    <property type="match status" value="1"/>
</dbReference>
<evidence type="ECO:0000313" key="6">
    <source>
        <dbReference type="Proteomes" id="UP001431209"/>
    </source>
</evidence>